<dbReference type="Proteomes" id="UP001519289">
    <property type="component" value="Unassembled WGS sequence"/>
</dbReference>
<dbReference type="PANTHER" id="PTHR42920:SF5">
    <property type="entry name" value="EAMA DOMAIN-CONTAINING PROTEIN"/>
    <property type="match status" value="1"/>
</dbReference>
<keyword evidence="3" id="KW-1003">Cell membrane</keyword>
<dbReference type="PANTHER" id="PTHR42920">
    <property type="entry name" value="OS03G0707200 PROTEIN-RELATED"/>
    <property type="match status" value="1"/>
</dbReference>
<keyword evidence="4 7" id="KW-0812">Transmembrane</keyword>
<comment type="caution">
    <text evidence="9">The sequence shown here is derived from an EMBL/GenBank/DDBJ whole genome shotgun (WGS) entry which is preliminary data.</text>
</comment>
<dbReference type="Pfam" id="PF00892">
    <property type="entry name" value="EamA"/>
    <property type="match status" value="2"/>
</dbReference>
<evidence type="ECO:0000259" key="8">
    <source>
        <dbReference type="Pfam" id="PF00892"/>
    </source>
</evidence>
<accession>A0ABS4JUB6</accession>
<dbReference type="InterPro" id="IPR000620">
    <property type="entry name" value="EamA_dom"/>
</dbReference>
<evidence type="ECO:0000256" key="5">
    <source>
        <dbReference type="ARBA" id="ARBA00022989"/>
    </source>
</evidence>
<feature type="transmembrane region" description="Helical" evidence="7">
    <location>
        <begin position="250"/>
        <end position="270"/>
    </location>
</feature>
<protein>
    <submittedName>
        <fullName evidence="9">Drug/metabolite transporter (DMT)-like permease</fullName>
    </submittedName>
</protein>
<keyword evidence="10" id="KW-1185">Reference proteome</keyword>
<evidence type="ECO:0000256" key="7">
    <source>
        <dbReference type="SAM" id="Phobius"/>
    </source>
</evidence>
<evidence type="ECO:0000313" key="10">
    <source>
        <dbReference type="Proteomes" id="UP001519289"/>
    </source>
</evidence>
<dbReference type="EMBL" id="JAGGLG010000023">
    <property type="protein sequence ID" value="MBP2019147.1"/>
    <property type="molecule type" value="Genomic_DNA"/>
</dbReference>
<evidence type="ECO:0000256" key="6">
    <source>
        <dbReference type="ARBA" id="ARBA00023136"/>
    </source>
</evidence>
<evidence type="ECO:0000256" key="1">
    <source>
        <dbReference type="ARBA" id="ARBA00004651"/>
    </source>
</evidence>
<dbReference type="InterPro" id="IPR037185">
    <property type="entry name" value="EmrE-like"/>
</dbReference>
<feature type="transmembrane region" description="Helical" evidence="7">
    <location>
        <begin position="70"/>
        <end position="93"/>
    </location>
</feature>
<feature type="transmembrane region" description="Helical" evidence="7">
    <location>
        <begin position="154"/>
        <end position="173"/>
    </location>
</feature>
<organism evidence="9 10">
    <name type="scientific">Symbiobacterium terraclitae</name>
    <dbReference type="NCBI Taxonomy" id="557451"/>
    <lineage>
        <taxon>Bacteria</taxon>
        <taxon>Bacillati</taxon>
        <taxon>Bacillota</taxon>
        <taxon>Clostridia</taxon>
        <taxon>Eubacteriales</taxon>
        <taxon>Symbiobacteriaceae</taxon>
        <taxon>Symbiobacterium</taxon>
    </lineage>
</organism>
<dbReference type="SUPFAM" id="SSF103481">
    <property type="entry name" value="Multidrug resistance efflux transporter EmrE"/>
    <property type="match status" value="2"/>
</dbReference>
<feature type="domain" description="EamA" evidence="8">
    <location>
        <begin position="150"/>
        <end position="291"/>
    </location>
</feature>
<feature type="transmembrane region" description="Helical" evidence="7">
    <location>
        <begin position="276"/>
        <end position="296"/>
    </location>
</feature>
<feature type="transmembrane region" description="Helical" evidence="7">
    <location>
        <begin position="99"/>
        <end position="118"/>
    </location>
</feature>
<proteinExistence type="inferred from homology"/>
<keyword evidence="6 7" id="KW-0472">Membrane</keyword>
<keyword evidence="5 7" id="KW-1133">Transmembrane helix</keyword>
<evidence type="ECO:0000256" key="3">
    <source>
        <dbReference type="ARBA" id="ARBA00022475"/>
    </source>
</evidence>
<feature type="domain" description="EamA" evidence="8">
    <location>
        <begin position="8"/>
        <end position="141"/>
    </location>
</feature>
<comment type="subcellular location">
    <subcellularLocation>
        <location evidence="1">Cell membrane</location>
        <topology evidence="1">Multi-pass membrane protein</topology>
    </subcellularLocation>
</comment>
<dbReference type="InterPro" id="IPR051258">
    <property type="entry name" value="Diverse_Substrate_Transporter"/>
</dbReference>
<sequence>MRIRTWQADLALLAVTAVWGATFPLVKNATDLAEGGVPTYWFLAVRFLMAAALLGALFRRRLIGRPAATWRAGALLGAFVFAGYAFQTFGLAYTTSAKAAFITGLSVVIVPVLSVVWLRRPPSPGAWLGVGTALAGLALLSLNDDLLPTRGDLLVLMGALGFGLHVAGVSRFAGRHDPTALAVIQLGTAGVMAGALHLWERGTVGPGVEGVLWWGPPAHVAAATVICGLLATAAAFLLQNLLQPYTTATHTALIFAAEPVWGAIFAYLLAGETLEPRGYVGAALIVAGMLLAELPIGRRNQPKPLEAAEQK</sequence>
<feature type="transmembrane region" description="Helical" evidence="7">
    <location>
        <begin position="180"/>
        <end position="199"/>
    </location>
</feature>
<gene>
    <name evidence="9" type="ORF">J2Z79_002564</name>
</gene>
<feature type="transmembrane region" description="Helical" evidence="7">
    <location>
        <begin position="125"/>
        <end position="142"/>
    </location>
</feature>
<name>A0ABS4JUB6_9FIRM</name>
<evidence type="ECO:0000256" key="2">
    <source>
        <dbReference type="ARBA" id="ARBA00007362"/>
    </source>
</evidence>
<feature type="transmembrane region" description="Helical" evidence="7">
    <location>
        <begin position="39"/>
        <end position="58"/>
    </location>
</feature>
<evidence type="ECO:0000256" key="4">
    <source>
        <dbReference type="ARBA" id="ARBA00022692"/>
    </source>
</evidence>
<evidence type="ECO:0000313" key="9">
    <source>
        <dbReference type="EMBL" id="MBP2019147.1"/>
    </source>
</evidence>
<comment type="similarity">
    <text evidence="2">Belongs to the EamA transporter family.</text>
</comment>
<reference evidence="9 10" key="1">
    <citation type="submission" date="2021-03" db="EMBL/GenBank/DDBJ databases">
        <title>Genomic Encyclopedia of Type Strains, Phase IV (KMG-IV): sequencing the most valuable type-strain genomes for metagenomic binning, comparative biology and taxonomic classification.</title>
        <authorList>
            <person name="Goeker M."/>
        </authorList>
    </citation>
    <scope>NUCLEOTIDE SEQUENCE [LARGE SCALE GENOMIC DNA]</scope>
    <source>
        <strain evidence="9 10">DSM 27138</strain>
    </source>
</reference>
<feature type="transmembrane region" description="Helical" evidence="7">
    <location>
        <begin position="219"/>
        <end position="238"/>
    </location>
</feature>